<keyword evidence="9" id="KW-0406">Ion transport</keyword>
<dbReference type="PANTHER" id="PTHR10582">
    <property type="entry name" value="TRANSIENT RECEPTOR POTENTIAL ION CHANNEL PROTEIN"/>
    <property type="match status" value="1"/>
</dbReference>
<dbReference type="Gene3D" id="1.10.287.70">
    <property type="match status" value="1"/>
</dbReference>
<dbReference type="PANTHER" id="PTHR10582:SF2">
    <property type="entry name" value="INACTIVE"/>
    <property type="match status" value="1"/>
</dbReference>
<evidence type="ECO:0000256" key="12">
    <source>
        <dbReference type="PROSITE-ProRule" id="PRU00023"/>
    </source>
</evidence>
<proteinExistence type="predicted"/>
<feature type="transmembrane region" description="Helical" evidence="14">
    <location>
        <begin position="379"/>
        <end position="401"/>
    </location>
</feature>
<dbReference type="Pfam" id="PF00520">
    <property type="entry name" value="Ion_trans"/>
    <property type="match status" value="1"/>
</dbReference>
<keyword evidence="2" id="KW-0813">Transport</keyword>
<feature type="compositionally biased region" description="Low complexity" evidence="13">
    <location>
        <begin position="686"/>
        <end position="712"/>
    </location>
</feature>
<keyword evidence="7" id="KW-0106">Calcium</keyword>
<evidence type="ECO:0000256" key="14">
    <source>
        <dbReference type="SAM" id="Phobius"/>
    </source>
</evidence>
<dbReference type="SUPFAM" id="SSF48403">
    <property type="entry name" value="Ankyrin repeat"/>
    <property type="match status" value="1"/>
</dbReference>
<keyword evidence="11" id="KW-0407">Ion channel</keyword>
<comment type="subcellular location">
    <subcellularLocation>
        <location evidence="1">Cell membrane</location>
        <topology evidence="1">Multi-pass membrane protein</topology>
    </subcellularLocation>
</comment>
<dbReference type="PROSITE" id="PS50088">
    <property type="entry name" value="ANK_REPEAT"/>
    <property type="match status" value="2"/>
</dbReference>
<evidence type="ECO:0000256" key="8">
    <source>
        <dbReference type="ARBA" id="ARBA00022989"/>
    </source>
</evidence>
<evidence type="ECO:0000256" key="2">
    <source>
        <dbReference type="ARBA" id="ARBA00022448"/>
    </source>
</evidence>
<dbReference type="Pfam" id="PF00023">
    <property type="entry name" value="Ank"/>
    <property type="match status" value="1"/>
</dbReference>
<evidence type="ECO:0000256" key="11">
    <source>
        <dbReference type="ARBA" id="ARBA00023303"/>
    </source>
</evidence>
<dbReference type="InterPro" id="IPR036770">
    <property type="entry name" value="Ankyrin_rpt-contain_sf"/>
</dbReference>
<feature type="region of interest" description="Disordered" evidence="13">
    <location>
        <begin position="486"/>
        <end position="512"/>
    </location>
</feature>
<feature type="compositionally biased region" description="Low complexity" evidence="13">
    <location>
        <begin position="488"/>
        <end position="501"/>
    </location>
</feature>
<feature type="transmembrane region" description="Helical" evidence="14">
    <location>
        <begin position="416"/>
        <end position="434"/>
    </location>
</feature>
<evidence type="ECO:0000313" key="16">
    <source>
        <dbReference type="EMBL" id="WIA19588.1"/>
    </source>
</evidence>
<feature type="compositionally biased region" description="Low complexity" evidence="13">
    <location>
        <begin position="595"/>
        <end position="651"/>
    </location>
</feature>
<evidence type="ECO:0000256" key="10">
    <source>
        <dbReference type="ARBA" id="ARBA00023136"/>
    </source>
</evidence>
<evidence type="ECO:0000256" key="6">
    <source>
        <dbReference type="ARBA" id="ARBA00022737"/>
    </source>
</evidence>
<sequence>MKPRDDRAGGHGVPRVMASAPSVVQQARLMDAAGTAWHAVKRGNLEMITKLFPVPCNVYARGPVGENVMHVAMLLNTPSTLAITRYLVKLYGRQLVNCPIQERLVGWQCGAAAAVCVCDWVIVRHVAMLLNITSTLAITRYLVKLYGRQLVNCPIQERKQQHDPPGTYEGQTALHIAIVNRDFDMVKFLVQNGADIRARAWGTFFRQGGPMYYGEYALSFAACSGQKDIVAYLRRHGAQVNSDCDEFGNTALHMCVIHDQADMYDFLVDYCAASEAVRNHGGLTPLCLAAQLGKADMLQHIYSRRRRAFYSFGKVTSYSLSLREIDTVQDEDEAAGPDGGYVPNALEAVLRKRHLDMLQEPLLTLLLQHKWEKFARTQFVVHFLGYLLLEVSQTILIWLHSSPGMWNGPGRASQEFLGIILALALLAVEVLDYVNWSRECYHRRLTMTVHKEVDPPLYPIPGEMRDARDNRQGLFARLSARMGFSATSSGMQQGSSGTWQQRSEGGLGTPRAAAGAAAAAAAAAAAPRGVSHPGTVFGSSPARDAGNASEQAAAAVRPQGAGTAHRLSLGSLGSPKVAQGPQQQQQPPQPPSPPRGAGARRTAAATGSPRTPGTVSSSSAAAAGPPGTPKAAAAAVPGSPSRGSGPQPMSPARSSQQIYRKSHDDPIDLRPKAGNVIGEGASVMQGADGSSSGSPAAAGGGLAAEAAAAAGGRSSARQMSPLLSSSVAPVFANEAAAAMDSSSAAAGGARLSGAAPSSPSFRSSAIPRAKSFQGIGTSGTRAARLTDRALGSEDGGNSSTAKLQMSRAATAGDEMLQSLATCSTPADPLQAVQMLERQRTRARSGGGDLPAALALKRTPASKKERPAAASVFAGRGLAAAGSGDGGADGAGGAGGGGGREAGSLATASTETGSVKVLDMEKGPAIDILDPHKSRLRAMLETTYEGAVRMLEDPWLFIWHLHLLLTCMHFLIWVSSYGWIGGPGPKSMQVREFDDVIVSMMGLSGWLAVIYFFRGLVSTGKLTVLLERCIVDVVKFVGLYVLWNLGFTLAFFTMQNGVLGVAPGSVVRNTESLIELSQTEPDPFSSIGNTMVTLVNLGAGLSHYEYAMTCKNDYVLSSVLCTIYYLLYMATVVLLLMNLLIAMIIKTWGTTQEAAEGYWKHRWAIYVIKAERRLPRAWVQRLRLGQLTYDPVSDKRVHSHVFETVDEDKAADSSKAAVEGQIKAVEQLLEELRKRRGSSS</sequence>
<dbReference type="InterPro" id="IPR005821">
    <property type="entry name" value="Ion_trans_dom"/>
</dbReference>
<dbReference type="SMART" id="SM00248">
    <property type="entry name" value="ANK"/>
    <property type="match status" value="4"/>
</dbReference>
<keyword evidence="17" id="KW-1185">Reference proteome</keyword>
<feature type="compositionally biased region" description="Low complexity" evidence="13">
    <location>
        <begin position="747"/>
        <end position="769"/>
    </location>
</feature>
<dbReference type="PROSITE" id="PS50297">
    <property type="entry name" value="ANK_REP_REGION"/>
    <property type="match status" value="1"/>
</dbReference>
<keyword evidence="3" id="KW-1003">Cell membrane</keyword>
<dbReference type="InterPro" id="IPR002110">
    <property type="entry name" value="Ankyrin_rpt"/>
</dbReference>
<evidence type="ECO:0000259" key="15">
    <source>
        <dbReference type="Pfam" id="PF00520"/>
    </source>
</evidence>
<evidence type="ECO:0000313" key="17">
    <source>
        <dbReference type="Proteomes" id="UP001244341"/>
    </source>
</evidence>
<dbReference type="EMBL" id="CP126218">
    <property type="protein sequence ID" value="WIA19588.1"/>
    <property type="molecule type" value="Genomic_DNA"/>
</dbReference>
<accession>A0ABY8UDL9</accession>
<keyword evidence="12" id="KW-0040">ANK repeat</keyword>
<feature type="repeat" description="ANK" evidence="12">
    <location>
        <begin position="213"/>
        <end position="245"/>
    </location>
</feature>
<keyword evidence="4" id="KW-0109">Calcium transport</keyword>
<evidence type="ECO:0000256" key="3">
    <source>
        <dbReference type="ARBA" id="ARBA00022475"/>
    </source>
</evidence>
<feature type="transmembrane region" description="Helical" evidence="14">
    <location>
        <begin position="955"/>
        <end position="975"/>
    </location>
</feature>
<feature type="transmembrane region" description="Helical" evidence="14">
    <location>
        <begin position="1028"/>
        <end position="1051"/>
    </location>
</feature>
<evidence type="ECO:0000256" key="1">
    <source>
        <dbReference type="ARBA" id="ARBA00004651"/>
    </source>
</evidence>
<evidence type="ECO:0000256" key="4">
    <source>
        <dbReference type="ARBA" id="ARBA00022568"/>
    </source>
</evidence>
<dbReference type="InterPro" id="IPR024862">
    <property type="entry name" value="TRPV"/>
</dbReference>
<protein>
    <recommendedName>
        <fullName evidence="15">Ion transport domain-containing protein</fullName>
    </recommendedName>
</protein>
<dbReference type="Pfam" id="PF12796">
    <property type="entry name" value="Ank_2"/>
    <property type="match status" value="1"/>
</dbReference>
<dbReference type="Proteomes" id="UP001244341">
    <property type="component" value="Chromosome 11b"/>
</dbReference>
<feature type="compositionally biased region" description="Gly residues" evidence="13">
    <location>
        <begin position="883"/>
        <end position="900"/>
    </location>
</feature>
<evidence type="ECO:0000256" key="9">
    <source>
        <dbReference type="ARBA" id="ARBA00023065"/>
    </source>
</evidence>
<evidence type="ECO:0000256" key="13">
    <source>
        <dbReference type="SAM" id="MobiDB-lite"/>
    </source>
</evidence>
<reference evidence="16 17" key="1">
    <citation type="submission" date="2023-05" db="EMBL/GenBank/DDBJ databases">
        <title>A 100% complete, gapless, phased diploid assembly of the Scenedesmus obliquus UTEX 3031 genome.</title>
        <authorList>
            <person name="Biondi T.C."/>
            <person name="Hanschen E.R."/>
            <person name="Kwon T."/>
            <person name="Eng W."/>
            <person name="Kruse C.P.S."/>
            <person name="Koehler S.I."/>
            <person name="Kunde Y."/>
            <person name="Gleasner C.D."/>
            <person name="You Mak K.T."/>
            <person name="Polle J."/>
            <person name="Hovde B.T."/>
            <person name="Starkenburg S.R."/>
        </authorList>
    </citation>
    <scope>NUCLEOTIDE SEQUENCE [LARGE SCALE GENOMIC DNA]</scope>
    <source>
        <strain evidence="16 17">DOE0152z</strain>
    </source>
</reference>
<evidence type="ECO:0000256" key="5">
    <source>
        <dbReference type="ARBA" id="ARBA00022692"/>
    </source>
</evidence>
<keyword evidence="8 14" id="KW-1133">Transmembrane helix</keyword>
<dbReference type="Gene3D" id="1.25.40.20">
    <property type="entry name" value="Ankyrin repeat-containing domain"/>
    <property type="match status" value="1"/>
</dbReference>
<name>A0ABY8UDL9_TETOB</name>
<feature type="repeat" description="ANK" evidence="12">
    <location>
        <begin position="169"/>
        <end position="201"/>
    </location>
</feature>
<feature type="compositionally biased region" description="Basic and acidic residues" evidence="13">
    <location>
        <begin position="661"/>
        <end position="671"/>
    </location>
</feature>
<feature type="domain" description="Ion transport" evidence="15">
    <location>
        <begin position="969"/>
        <end position="1153"/>
    </location>
</feature>
<keyword evidence="10 14" id="KW-0472">Membrane</keyword>
<organism evidence="16 17">
    <name type="scientific">Tetradesmus obliquus</name>
    <name type="common">Green alga</name>
    <name type="synonym">Acutodesmus obliquus</name>
    <dbReference type="NCBI Taxonomy" id="3088"/>
    <lineage>
        <taxon>Eukaryota</taxon>
        <taxon>Viridiplantae</taxon>
        <taxon>Chlorophyta</taxon>
        <taxon>core chlorophytes</taxon>
        <taxon>Chlorophyceae</taxon>
        <taxon>CS clade</taxon>
        <taxon>Sphaeropleales</taxon>
        <taxon>Scenedesmaceae</taxon>
        <taxon>Tetradesmus</taxon>
    </lineage>
</organism>
<keyword evidence="5 14" id="KW-0812">Transmembrane</keyword>
<feature type="region of interest" description="Disordered" evidence="13">
    <location>
        <begin position="526"/>
        <end position="712"/>
    </location>
</feature>
<feature type="region of interest" description="Disordered" evidence="13">
    <location>
        <begin position="747"/>
        <end position="803"/>
    </location>
</feature>
<feature type="transmembrane region" description="Helical" evidence="14">
    <location>
        <begin position="995"/>
        <end position="1016"/>
    </location>
</feature>
<evidence type="ECO:0000256" key="7">
    <source>
        <dbReference type="ARBA" id="ARBA00022837"/>
    </source>
</evidence>
<feature type="transmembrane region" description="Helical" evidence="14">
    <location>
        <begin position="1122"/>
        <end position="1144"/>
    </location>
</feature>
<feature type="region of interest" description="Disordered" evidence="13">
    <location>
        <begin position="883"/>
        <end position="905"/>
    </location>
</feature>
<keyword evidence="6" id="KW-0677">Repeat</keyword>
<gene>
    <name evidence="16" type="ORF">OEZ85_005527</name>
</gene>